<comment type="caution">
    <text evidence="1">The sequence shown here is derived from an EMBL/GenBank/DDBJ whole genome shotgun (WGS) entry which is preliminary data.</text>
</comment>
<organism evidence="1 2">
    <name type="scientific">Mycobacteroides abscessus</name>
    <dbReference type="NCBI Taxonomy" id="36809"/>
    <lineage>
        <taxon>Bacteria</taxon>
        <taxon>Bacillati</taxon>
        <taxon>Actinomycetota</taxon>
        <taxon>Actinomycetes</taxon>
        <taxon>Mycobacteriales</taxon>
        <taxon>Mycobacteriaceae</taxon>
        <taxon>Mycobacteroides</taxon>
    </lineage>
</organism>
<reference evidence="1 2" key="1">
    <citation type="submission" date="2018-08" db="EMBL/GenBank/DDBJ databases">
        <title>Linezolid Resistance in Mycobacterium abscessus: MIC Distribution and Comprehensive Investigation of Resistance Mechanisms.</title>
        <authorList>
            <person name="Ye M."/>
            <person name="Xu L."/>
            <person name="Zou Y."/>
            <person name="Li B."/>
            <person name="Guo Q."/>
            <person name="Zhang Y."/>
            <person name="Zhan M."/>
            <person name="Xu B."/>
            <person name="Yu F."/>
            <person name="Zhang Z."/>
            <person name="Chu H."/>
        </authorList>
    </citation>
    <scope>NUCLEOTIDE SEQUENCE [LARGE SCALE GENOMIC DNA]</scope>
    <source>
        <strain evidence="1 2">G143</strain>
    </source>
</reference>
<gene>
    <name evidence="1" type="ORF">D2E76_16700</name>
</gene>
<evidence type="ECO:0000313" key="1">
    <source>
        <dbReference type="EMBL" id="RIT36888.1"/>
    </source>
</evidence>
<accession>A0ABD7HN02</accession>
<dbReference type="Proteomes" id="UP000284557">
    <property type="component" value="Unassembled WGS sequence"/>
</dbReference>
<protein>
    <submittedName>
        <fullName evidence="1">Uncharacterized protein</fullName>
    </submittedName>
</protein>
<evidence type="ECO:0000313" key="2">
    <source>
        <dbReference type="Proteomes" id="UP000284557"/>
    </source>
</evidence>
<dbReference type="EMBL" id="QXBN01000012">
    <property type="protein sequence ID" value="RIT36888.1"/>
    <property type="molecule type" value="Genomic_DNA"/>
</dbReference>
<dbReference type="AlphaFoldDB" id="A0ABD7HN02"/>
<proteinExistence type="predicted"/>
<name>A0ABD7HN02_9MYCO</name>
<sequence>MTMSTLTTEVAVTLPQGHGFSPRRMLDVALTAVLQAAGTDIPLHDVLVVSHEGTWETQVDQGLPAWTTVHYSTSGDYAPGDVRNREVYPELYEDGDEYGDRVHHPACAYLLDFDTEDSYHGRQGQDGVTLHSRTIELLQEWVGTVAGSLSWRGQYVGEWHPVTVPITYHPAPA</sequence>